<dbReference type="GO" id="GO:0008757">
    <property type="term" value="F:S-adenosylmethionine-dependent methyltransferase activity"/>
    <property type="evidence" value="ECO:0007669"/>
    <property type="project" value="InterPro"/>
</dbReference>
<dbReference type="CDD" id="cd02440">
    <property type="entry name" value="AdoMet_MTases"/>
    <property type="match status" value="1"/>
</dbReference>
<dbReference type="SUPFAM" id="SSF46785">
    <property type="entry name" value="Winged helix' DNA-binding domain"/>
    <property type="match status" value="1"/>
</dbReference>
<name>A0AAU7DR62_9BACT</name>
<gene>
    <name evidence="2" type="ORF">P8935_10440</name>
</gene>
<dbReference type="EMBL" id="CP121196">
    <property type="protein sequence ID" value="XBH19713.1"/>
    <property type="molecule type" value="Genomic_DNA"/>
</dbReference>
<dbReference type="NCBIfam" id="NF033788">
    <property type="entry name" value="HTH_metalloreg"/>
    <property type="match status" value="1"/>
</dbReference>
<dbReference type="RefSeq" id="WP_348264933.1">
    <property type="nucleotide sequence ID" value="NZ_CP121196.1"/>
</dbReference>
<feature type="domain" description="HTH arsR-type" evidence="1">
    <location>
        <begin position="1"/>
        <end position="91"/>
    </location>
</feature>
<reference evidence="2" key="1">
    <citation type="submission" date="2023-03" db="EMBL/GenBank/DDBJ databases">
        <title>Edaphobacter sp.</title>
        <authorList>
            <person name="Huber K.J."/>
            <person name="Papendorf J."/>
            <person name="Pilke C."/>
            <person name="Bunk B."/>
            <person name="Sproeer C."/>
            <person name="Pester M."/>
        </authorList>
    </citation>
    <scope>NUCLEOTIDE SEQUENCE</scope>
    <source>
        <strain evidence="2">DSM 110680</strain>
    </source>
</reference>
<organism evidence="2">
    <name type="scientific">Telmatobacter sp. DSM 110680</name>
    <dbReference type="NCBI Taxonomy" id="3036704"/>
    <lineage>
        <taxon>Bacteria</taxon>
        <taxon>Pseudomonadati</taxon>
        <taxon>Acidobacteriota</taxon>
        <taxon>Terriglobia</taxon>
        <taxon>Terriglobales</taxon>
        <taxon>Acidobacteriaceae</taxon>
        <taxon>Telmatobacter</taxon>
    </lineage>
</organism>
<dbReference type="GO" id="GO:0003700">
    <property type="term" value="F:DNA-binding transcription factor activity"/>
    <property type="evidence" value="ECO:0007669"/>
    <property type="project" value="InterPro"/>
</dbReference>
<dbReference type="InterPro" id="IPR029063">
    <property type="entry name" value="SAM-dependent_MTases_sf"/>
</dbReference>
<dbReference type="Gene3D" id="3.40.50.150">
    <property type="entry name" value="Vaccinia Virus protein VP39"/>
    <property type="match status" value="1"/>
</dbReference>
<dbReference type="PROSITE" id="PS50987">
    <property type="entry name" value="HTH_ARSR_2"/>
    <property type="match status" value="1"/>
</dbReference>
<dbReference type="SUPFAM" id="SSF53335">
    <property type="entry name" value="S-adenosyl-L-methionine-dependent methyltransferases"/>
    <property type="match status" value="1"/>
</dbReference>
<accession>A0AAU7DR62</accession>
<dbReference type="PANTHER" id="PTHR43861">
    <property type="entry name" value="TRANS-ACONITATE 2-METHYLTRANSFERASE-RELATED"/>
    <property type="match status" value="1"/>
</dbReference>
<dbReference type="InterPro" id="IPR036390">
    <property type="entry name" value="WH_DNA-bd_sf"/>
</dbReference>
<dbReference type="InterPro" id="IPR036388">
    <property type="entry name" value="WH-like_DNA-bd_sf"/>
</dbReference>
<evidence type="ECO:0000259" key="1">
    <source>
        <dbReference type="PROSITE" id="PS50987"/>
    </source>
</evidence>
<protein>
    <submittedName>
        <fullName evidence="2">Metalloregulator ArsR/SmtB family transcription factor</fullName>
    </submittedName>
</protein>
<dbReference type="Gene3D" id="1.10.10.10">
    <property type="entry name" value="Winged helix-like DNA-binding domain superfamily/Winged helix DNA-binding domain"/>
    <property type="match status" value="1"/>
</dbReference>
<dbReference type="InterPro" id="IPR011991">
    <property type="entry name" value="ArsR-like_HTH"/>
</dbReference>
<dbReference type="SMART" id="SM00418">
    <property type="entry name" value="HTH_ARSR"/>
    <property type="match status" value="1"/>
</dbReference>
<dbReference type="Pfam" id="PF08241">
    <property type="entry name" value="Methyltransf_11"/>
    <property type="match status" value="1"/>
</dbReference>
<dbReference type="AlphaFoldDB" id="A0AAU7DR62"/>
<dbReference type="Pfam" id="PF01022">
    <property type="entry name" value="HTH_5"/>
    <property type="match status" value="1"/>
</dbReference>
<dbReference type="CDD" id="cd00090">
    <property type="entry name" value="HTH_ARSR"/>
    <property type="match status" value="1"/>
</dbReference>
<proteinExistence type="predicted"/>
<sequence>MATSIVKILRVVADPNRLRILLLLKAEELSVAELQEILVMGQSTISTHLSQLKTAGLVEDRRIGKNSLYRLTIGNGNDVLADLLARADREIPEAVHDRATARRVVKKRQDKMRAFFDSVAGRLGKDYVPGKSWKSLAEALVRLLPPMDIADLGAGDGSFSLFLAQSATKVLAVDSSAKMIEFARDQAHRHDVKNVDYRLGDMEELPIDDEAVDLVFFSQSLHHALHPDRAIKEGARILRPGGRIAILDLARHRFEEAREMYADEWLGFSEAELESMLHRAGFVKIQSSIVQKETEPPHFQTMLAVAHKP</sequence>
<dbReference type="InterPro" id="IPR001845">
    <property type="entry name" value="HTH_ArsR_DNA-bd_dom"/>
</dbReference>
<evidence type="ECO:0000313" key="2">
    <source>
        <dbReference type="EMBL" id="XBH19713.1"/>
    </source>
</evidence>
<dbReference type="PANTHER" id="PTHR43861:SF1">
    <property type="entry name" value="TRANS-ACONITATE 2-METHYLTRANSFERASE"/>
    <property type="match status" value="1"/>
</dbReference>
<dbReference type="InterPro" id="IPR013216">
    <property type="entry name" value="Methyltransf_11"/>
</dbReference>
<dbReference type="PRINTS" id="PR00778">
    <property type="entry name" value="HTHARSR"/>
</dbReference>